<evidence type="ECO:0000256" key="7">
    <source>
        <dbReference type="SAM" id="Phobius"/>
    </source>
</evidence>
<evidence type="ECO:0000313" key="10">
    <source>
        <dbReference type="Proteomes" id="UP000600565"/>
    </source>
</evidence>
<feature type="transmembrane region" description="Helical" evidence="7">
    <location>
        <begin position="5"/>
        <end position="25"/>
    </location>
</feature>
<sequence length="389" mass="42917">MPKQVWFLIIGTFVNTVGNSFLWPLNSIYIHDHLGKSLTTAGIVLMLNSLAGVFGNLVGGYLFDRLGGYKAILIGVVLNLFSISLLTIWHDWPQYIIFLAMLGFSGGIVYPAIYAIAGSAWPEGGRRAFNAIFLANNVGVAIGPALAGLVADIKFDYVFSANLFFYALFFVLVITTYKRFDDNRIITKSLSSDEGKQRNNAPIIAIGVLSISLVVCWLSYSQWSATISSYTQGLGMSLSQYSLLWTINGFMIVAIQPIIKPLVTRWENKIKHQLTLGLILMSISFGVVYFAQDFKMFAAAMVILTFGEVFFTPIIPMIANKLAPQGQEGFYQGLVNSATTIGRMIGPVFGGLMVDLYGMQMLMMILSILIVLAIIPCLLYDRVLRKVQS</sequence>
<keyword evidence="6 7" id="KW-0472">Membrane</keyword>
<dbReference type="InterPro" id="IPR011701">
    <property type="entry name" value="MFS"/>
</dbReference>
<dbReference type="Pfam" id="PF07690">
    <property type="entry name" value="MFS_1"/>
    <property type="match status" value="1"/>
</dbReference>
<keyword evidence="10" id="KW-1185">Reference proteome</keyword>
<accession>A0ABR8XS87</accession>
<feature type="transmembrane region" description="Helical" evidence="7">
    <location>
        <begin position="71"/>
        <end position="89"/>
    </location>
</feature>
<keyword evidence="2" id="KW-0813">Transport</keyword>
<feature type="transmembrane region" description="Helical" evidence="7">
    <location>
        <begin position="129"/>
        <end position="151"/>
    </location>
</feature>
<evidence type="ECO:0000313" key="9">
    <source>
        <dbReference type="EMBL" id="MBD8034719.1"/>
    </source>
</evidence>
<comment type="caution">
    <text evidence="9">The sequence shown here is derived from an EMBL/GenBank/DDBJ whole genome shotgun (WGS) entry which is preliminary data.</text>
</comment>
<dbReference type="PANTHER" id="PTHR23517:SF10">
    <property type="entry name" value="MAJOR FACILITATOR SUPERFAMILY (MFS) PROFILE DOMAIN-CONTAINING PROTEIN"/>
    <property type="match status" value="1"/>
</dbReference>
<reference evidence="9 10" key="1">
    <citation type="submission" date="2020-08" db="EMBL/GenBank/DDBJ databases">
        <title>A Genomic Blueprint of the Chicken Gut Microbiome.</title>
        <authorList>
            <person name="Gilroy R."/>
            <person name="Ravi A."/>
            <person name="Getino M."/>
            <person name="Pursley I."/>
            <person name="Horton D.L."/>
            <person name="Alikhan N.-F."/>
            <person name="Baker D."/>
            <person name="Gharbi K."/>
            <person name="Hall N."/>
            <person name="Watson M."/>
            <person name="Adriaenssens E.M."/>
            <person name="Foster-Nyarko E."/>
            <person name="Jarju S."/>
            <person name="Secka A."/>
            <person name="Antonio M."/>
            <person name="Oren A."/>
            <person name="Chaudhuri R."/>
            <person name="La Ragione R.M."/>
            <person name="Hildebrand F."/>
            <person name="Pallen M.J."/>
        </authorList>
    </citation>
    <scope>NUCLEOTIDE SEQUENCE [LARGE SCALE GENOMIC DNA]</scope>
    <source>
        <strain evidence="9 10">Sa1YVA6</strain>
    </source>
</reference>
<feature type="transmembrane region" description="Helical" evidence="7">
    <location>
        <begin position="330"/>
        <end position="349"/>
    </location>
</feature>
<name>A0ABR8XS87_9BACL</name>
<dbReference type="CDD" id="cd17329">
    <property type="entry name" value="MFS_MdtH_MDR_like"/>
    <property type="match status" value="1"/>
</dbReference>
<evidence type="ECO:0000256" key="3">
    <source>
        <dbReference type="ARBA" id="ARBA00022475"/>
    </source>
</evidence>
<keyword evidence="3" id="KW-1003">Cell membrane</keyword>
<proteinExistence type="predicted"/>
<dbReference type="InterPro" id="IPR050171">
    <property type="entry name" value="MFS_Transporters"/>
</dbReference>
<dbReference type="InterPro" id="IPR036259">
    <property type="entry name" value="MFS_trans_sf"/>
</dbReference>
<dbReference type="Proteomes" id="UP000600565">
    <property type="component" value="Unassembled WGS sequence"/>
</dbReference>
<dbReference type="PROSITE" id="PS50850">
    <property type="entry name" value="MFS"/>
    <property type="match status" value="1"/>
</dbReference>
<gene>
    <name evidence="9" type="ORF">H9632_16755</name>
</gene>
<feature type="transmembrane region" description="Helical" evidence="7">
    <location>
        <begin position="274"/>
        <end position="291"/>
    </location>
</feature>
<dbReference type="SUPFAM" id="SSF103473">
    <property type="entry name" value="MFS general substrate transporter"/>
    <property type="match status" value="1"/>
</dbReference>
<evidence type="ECO:0000259" key="8">
    <source>
        <dbReference type="PROSITE" id="PS50850"/>
    </source>
</evidence>
<evidence type="ECO:0000256" key="2">
    <source>
        <dbReference type="ARBA" id="ARBA00022448"/>
    </source>
</evidence>
<dbReference type="PANTHER" id="PTHR23517">
    <property type="entry name" value="RESISTANCE PROTEIN MDTM, PUTATIVE-RELATED-RELATED"/>
    <property type="match status" value="1"/>
</dbReference>
<feature type="transmembrane region" description="Helical" evidence="7">
    <location>
        <begin position="201"/>
        <end position="220"/>
    </location>
</feature>
<evidence type="ECO:0000256" key="5">
    <source>
        <dbReference type="ARBA" id="ARBA00022989"/>
    </source>
</evidence>
<dbReference type="Gene3D" id="1.20.1250.20">
    <property type="entry name" value="MFS general substrate transporter like domains"/>
    <property type="match status" value="2"/>
</dbReference>
<feature type="transmembrane region" description="Helical" evidence="7">
    <location>
        <begin position="37"/>
        <end position="59"/>
    </location>
</feature>
<dbReference type="RefSeq" id="WP_191705210.1">
    <property type="nucleotide sequence ID" value="NZ_JACSPW010000021.1"/>
</dbReference>
<dbReference type="EMBL" id="JACSPW010000021">
    <property type="protein sequence ID" value="MBD8034719.1"/>
    <property type="molecule type" value="Genomic_DNA"/>
</dbReference>
<organism evidence="9 10">
    <name type="scientific">Solibacillus merdavium</name>
    <dbReference type="NCBI Taxonomy" id="2762218"/>
    <lineage>
        <taxon>Bacteria</taxon>
        <taxon>Bacillati</taxon>
        <taxon>Bacillota</taxon>
        <taxon>Bacilli</taxon>
        <taxon>Bacillales</taxon>
        <taxon>Caryophanaceae</taxon>
        <taxon>Solibacillus</taxon>
    </lineage>
</organism>
<protein>
    <submittedName>
        <fullName evidence="9">MFS transporter</fullName>
    </submittedName>
</protein>
<keyword evidence="5 7" id="KW-1133">Transmembrane helix</keyword>
<dbReference type="InterPro" id="IPR020846">
    <property type="entry name" value="MFS_dom"/>
</dbReference>
<keyword evidence="4 7" id="KW-0812">Transmembrane</keyword>
<feature type="transmembrane region" description="Helical" evidence="7">
    <location>
        <begin position="95"/>
        <end position="117"/>
    </location>
</feature>
<feature type="domain" description="Major facilitator superfamily (MFS) profile" evidence="8">
    <location>
        <begin position="4"/>
        <end position="385"/>
    </location>
</feature>
<feature type="transmembrane region" description="Helical" evidence="7">
    <location>
        <begin position="361"/>
        <end position="380"/>
    </location>
</feature>
<evidence type="ECO:0000256" key="4">
    <source>
        <dbReference type="ARBA" id="ARBA00022692"/>
    </source>
</evidence>
<evidence type="ECO:0000256" key="6">
    <source>
        <dbReference type="ARBA" id="ARBA00023136"/>
    </source>
</evidence>
<feature type="transmembrane region" description="Helical" evidence="7">
    <location>
        <begin position="297"/>
        <end position="318"/>
    </location>
</feature>
<evidence type="ECO:0000256" key="1">
    <source>
        <dbReference type="ARBA" id="ARBA00004651"/>
    </source>
</evidence>
<feature type="transmembrane region" description="Helical" evidence="7">
    <location>
        <begin position="240"/>
        <end position="262"/>
    </location>
</feature>
<feature type="transmembrane region" description="Helical" evidence="7">
    <location>
        <begin position="157"/>
        <end position="180"/>
    </location>
</feature>
<comment type="subcellular location">
    <subcellularLocation>
        <location evidence="1">Cell membrane</location>
        <topology evidence="1">Multi-pass membrane protein</topology>
    </subcellularLocation>
</comment>